<dbReference type="CDD" id="cd06433">
    <property type="entry name" value="GT_2_WfgS_like"/>
    <property type="match status" value="1"/>
</dbReference>
<proteinExistence type="predicted"/>
<dbReference type="RefSeq" id="WP_005844783.1">
    <property type="nucleotide sequence ID" value="NZ_JNHM01000003.1"/>
</dbReference>
<dbReference type="Proteomes" id="UP000027661">
    <property type="component" value="Unassembled WGS sequence"/>
</dbReference>
<evidence type="ECO:0000259" key="1">
    <source>
        <dbReference type="Pfam" id="PF00535"/>
    </source>
</evidence>
<dbReference type="SUPFAM" id="SSF53448">
    <property type="entry name" value="Nucleotide-diphospho-sugar transferases"/>
    <property type="match status" value="1"/>
</dbReference>
<dbReference type="PANTHER" id="PTHR22916">
    <property type="entry name" value="GLYCOSYLTRANSFERASE"/>
    <property type="match status" value="1"/>
</dbReference>
<organism evidence="2 3">
    <name type="scientific">Phocaeicola vulgatus str. 3975 RP4</name>
    <dbReference type="NCBI Taxonomy" id="1339352"/>
    <lineage>
        <taxon>Bacteria</taxon>
        <taxon>Pseudomonadati</taxon>
        <taxon>Bacteroidota</taxon>
        <taxon>Bacteroidia</taxon>
        <taxon>Bacteroidales</taxon>
        <taxon>Bacteroidaceae</taxon>
        <taxon>Phocaeicola</taxon>
    </lineage>
</organism>
<keyword evidence="2" id="KW-0808">Transferase</keyword>
<dbReference type="AlphaFoldDB" id="A0A069SNN8"/>
<gene>
    <name evidence="2" type="ORF">M099_0179</name>
</gene>
<dbReference type="GO" id="GO:0016758">
    <property type="term" value="F:hexosyltransferase activity"/>
    <property type="evidence" value="ECO:0007669"/>
    <property type="project" value="UniProtKB-ARBA"/>
</dbReference>
<dbReference type="PANTHER" id="PTHR22916:SF3">
    <property type="entry name" value="UDP-GLCNAC:BETAGAL BETA-1,3-N-ACETYLGLUCOSAMINYLTRANSFERASE-LIKE PROTEIN 1"/>
    <property type="match status" value="1"/>
</dbReference>
<dbReference type="EMBL" id="JNHM01000003">
    <property type="protein sequence ID" value="KDS56628.1"/>
    <property type="molecule type" value="Genomic_DNA"/>
</dbReference>
<name>A0A069SNN8_PHOVU</name>
<sequence length="272" mass="30936">MKVSIITSCYNREATIRGAIESVLEQDYPDIEYIVVDGASKDNSLAVINEYKNGIDTIISEPDKGMYEAINKGIRAATGDIIGLIHSDDFLFSSHTISDIVKTFEEQDADMIYGNGVFVDYDDTNQMIRNWISGRYSKENVKNGWLPLHPTVYIKKECMDKWGLYNESYKIAADSDLLVRYLYEADLKVYYLNKYIVKMRMGGLSTDAGKSKLKWAEDLRMYKSHGIKPISALKGKILSKIPQFIEARLPWSEIPEAEEESLIQPDAANKKE</sequence>
<dbReference type="InterPro" id="IPR029044">
    <property type="entry name" value="Nucleotide-diphossugar_trans"/>
</dbReference>
<accession>A0A069SNN8</accession>
<evidence type="ECO:0000313" key="2">
    <source>
        <dbReference type="EMBL" id="KDS56628.1"/>
    </source>
</evidence>
<dbReference type="Pfam" id="PF00535">
    <property type="entry name" value="Glycos_transf_2"/>
    <property type="match status" value="1"/>
</dbReference>
<evidence type="ECO:0000313" key="3">
    <source>
        <dbReference type="Proteomes" id="UP000027661"/>
    </source>
</evidence>
<dbReference type="Gene3D" id="3.90.550.10">
    <property type="entry name" value="Spore Coat Polysaccharide Biosynthesis Protein SpsA, Chain A"/>
    <property type="match status" value="1"/>
</dbReference>
<dbReference type="InterPro" id="IPR001173">
    <property type="entry name" value="Glyco_trans_2-like"/>
</dbReference>
<comment type="caution">
    <text evidence="2">The sequence shown here is derived from an EMBL/GenBank/DDBJ whole genome shotgun (WGS) entry which is preliminary data.</text>
</comment>
<reference evidence="2 3" key="1">
    <citation type="submission" date="2014-04" db="EMBL/GenBank/DDBJ databases">
        <authorList>
            <person name="Sears C."/>
            <person name="Carroll K."/>
            <person name="Sack B.R."/>
            <person name="Qadri F."/>
            <person name="Myers L.L."/>
            <person name="Chung G.-T."/>
            <person name="Escheverria P."/>
            <person name="Fraser C.M."/>
            <person name="Sadzewicz L."/>
            <person name="Shefchek K.A."/>
            <person name="Tallon L."/>
            <person name="Das S.P."/>
            <person name="Daugherty S."/>
            <person name="Mongodin E.F."/>
        </authorList>
    </citation>
    <scope>NUCLEOTIDE SEQUENCE [LARGE SCALE GENOMIC DNA]</scope>
    <source>
        <strain evidence="2 3">3975 RP4</strain>
    </source>
</reference>
<protein>
    <submittedName>
        <fullName evidence="2">Glycosyl transferase 2 family protein</fullName>
    </submittedName>
</protein>
<dbReference type="PATRIC" id="fig|1339352.3.peg.171"/>
<feature type="domain" description="Glycosyltransferase 2-like" evidence="1">
    <location>
        <begin position="4"/>
        <end position="137"/>
    </location>
</feature>